<dbReference type="EMBL" id="CAJZBQ010000050">
    <property type="protein sequence ID" value="CAG9329957.1"/>
    <property type="molecule type" value="Genomic_DNA"/>
</dbReference>
<name>A0AAU9JQ53_9CILI</name>
<keyword evidence="3" id="KW-1185">Reference proteome</keyword>
<evidence type="ECO:0000313" key="3">
    <source>
        <dbReference type="Proteomes" id="UP001162131"/>
    </source>
</evidence>
<dbReference type="Gene3D" id="2.10.220.10">
    <property type="entry name" value="Hormone Receptor, Insulin-like Growth Factor Receptor 1, Chain A, domain 2"/>
    <property type="match status" value="1"/>
</dbReference>
<dbReference type="InterPro" id="IPR006212">
    <property type="entry name" value="Furin_repeat"/>
</dbReference>
<keyword evidence="1" id="KW-0732">Signal</keyword>
<dbReference type="InterPro" id="IPR053215">
    <property type="entry name" value="TKL_Ser/Thr_kinase"/>
</dbReference>
<dbReference type="InterPro" id="IPR009030">
    <property type="entry name" value="Growth_fac_rcpt_cys_sf"/>
</dbReference>
<organism evidence="2 3">
    <name type="scientific">Blepharisma stoltei</name>
    <dbReference type="NCBI Taxonomy" id="1481888"/>
    <lineage>
        <taxon>Eukaryota</taxon>
        <taxon>Sar</taxon>
        <taxon>Alveolata</taxon>
        <taxon>Ciliophora</taxon>
        <taxon>Postciliodesmatophora</taxon>
        <taxon>Heterotrichea</taxon>
        <taxon>Heterotrichida</taxon>
        <taxon>Blepharismidae</taxon>
        <taxon>Blepharisma</taxon>
    </lineage>
</organism>
<evidence type="ECO:0000256" key="1">
    <source>
        <dbReference type="SAM" id="SignalP"/>
    </source>
</evidence>
<comment type="caution">
    <text evidence="2">The sequence shown here is derived from an EMBL/GenBank/DDBJ whole genome shotgun (WGS) entry which is preliminary data.</text>
</comment>
<feature type="chain" id="PRO_5043560792" evidence="1">
    <location>
        <begin position="18"/>
        <end position="615"/>
    </location>
</feature>
<protein>
    <submittedName>
        <fullName evidence="2">Uncharacterized protein</fullName>
    </submittedName>
</protein>
<dbReference type="PANTHER" id="PTHR45756">
    <property type="entry name" value="PALMITOYLTRANSFERASE"/>
    <property type="match status" value="1"/>
</dbReference>
<sequence length="615" mass="66970">MWKRLGISLILVGLSLASSNDNETPKYFLKSLADPSKGNYYPLRISYEVDESSFRTALLNKTVKAAADISIRVLSDLVLFSPSKAGFKFGERIQCDDFLIRQIVKSQAIDADFGLYINLSDDFKDDLITTKKCKNENQFLTALVTMNSKKFLSLEKIIQVKALSSSIVNIIFEDNLLGKQLLKEIDNYLSTHSFEDSKIITASGCNPPINNCVTCKTPTICSNCSASYLPNEDGTQCCAGEYCKTCNDGFGCDSCIDNYIFHNGQCLPCPQNCALCNTTACVECDPGYFVLDDTMCLFCSTGCEICHAGPLSDSICTQCYDPTNSVLTNGECSCIKANQIYSQNNICVCAPGYYEDTNGICQPCNTGCQTCTSPSQCITCFDKTFTIVNADGSCSCKTNELTYNTTTHTCDCPRGEYPDSKTALCDPCQDSCALCIAYDICFECINNSILYNTGDGNCTCADASKIYDPTTNTCVSCPIGKYAFQGNCYKCQVGCSDCEFWNECTECYPGMHLATSNEYCECDDPKKTFNPSTNTCGDCEKEGGCGNGCAEGCNLCASPEVCETCYDSENMVNKNGVCSCANPNQKFSVSEKKCVDNSSAKGLVLAWILALYAAI</sequence>
<proteinExistence type="predicted"/>
<feature type="signal peptide" evidence="1">
    <location>
        <begin position="1"/>
        <end position="17"/>
    </location>
</feature>
<reference evidence="2" key="1">
    <citation type="submission" date="2021-09" db="EMBL/GenBank/DDBJ databases">
        <authorList>
            <consortium name="AG Swart"/>
            <person name="Singh M."/>
            <person name="Singh A."/>
            <person name="Seah K."/>
            <person name="Emmerich C."/>
        </authorList>
    </citation>
    <scope>NUCLEOTIDE SEQUENCE</scope>
    <source>
        <strain evidence="2">ATCC30299</strain>
    </source>
</reference>
<dbReference type="AlphaFoldDB" id="A0AAU9JQ53"/>
<dbReference type="Proteomes" id="UP001162131">
    <property type="component" value="Unassembled WGS sequence"/>
</dbReference>
<evidence type="ECO:0000313" key="2">
    <source>
        <dbReference type="EMBL" id="CAG9329957.1"/>
    </source>
</evidence>
<accession>A0AAU9JQ53</accession>
<dbReference type="SMART" id="SM00261">
    <property type="entry name" value="FU"/>
    <property type="match status" value="4"/>
</dbReference>
<gene>
    <name evidence="2" type="ORF">BSTOLATCC_MIC50073</name>
</gene>
<dbReference type="PANTHER" id="PTHR45756:SF1">
    <property type="entry name" value="PROTEIN KINASE DOMAIN CONTAINING PROTEIN"/>
    <property type="match status" value="1"/>
</dbReference>
<dbReference type="SUPFAM" id="SSF57184">
    <property type="entry name" value="Growth factor receptor domain"/>
    <property type="match status" value="2"/>
</dbReference>